<dbReference type="PANTHER" id="PTHR27003:SF460">
    <property type="entry name" value="RECEPTOR-LIKE PROTEIN KINASE FERONIA"/>
    <property type="match status" value="1"/>
</dbReference>
<evidence type="ECO:0000313" key="1">
    <source>
        <dbReference type="EMBL" id="CAJ1834063.1"/>
    </source>
</evidence>
<gene>
    <name evidence="1" type="ORF">AYBTSS11_LOCUS1479</name>
</gene>
<evidence type="ECO:0008006" key="3">
    <source>
        <dbReference type="Google" id="ProtNLM"/>
    </source>
</evidence>
<dbReference type="GO" id="GO:0004714">
    <property type="term" value="F:transmembrane receptor protein tyrosine kinase activity"/>
    <property type="evidence" value="ECO:0007669"/>
    <property type="project" value="InterPro"/>
</dbReference>
<sequence>MVVETFFFLDFSWSSIRLVLTQLHHPNPVPPVIGFCNEGNKFVLEYEYMTAGSLHDHIYHKRTKVASLLYKRKLQIYLCVERGLHYFLHTRVKYLIHSENM</sequence>
<protein>
    <recommendedName>
        <fullName evidence="3">Protein kinase domain-containing protein</fullName>
    </recommendedName>
</protein>
<organism evidence="1 2">
    <name type="scientific">Sphenostylis stenocarpa</name>
    <dbReference type="NCBI Taxonomy" id="92480"/>
    <lineage>
        <taxon>Eukaryota</taxon>
        <taxon>Viridiplantae</taxon>
        <taxon>Streptophyta</taxon>
        <taxon>Embryophyta</taxon>
        <taxon>Tracheophyta</taxon>
        <taxon>Spermatophyta</taxon>
        <taxon>Magnoliopsida</taxon>
        <taxon>eudicotyledons</taxon>
        <taxon>Gunneridae</taxon>
        <taxon>Pentapetalae</taxon>
        <taxon>rosids</taxon>
        <taxon>fabids</taxon>
        <taxon>Fabales</taxon>
        <taxon>Fabaceae</taxon>
        <taxon>Papilionoideae</taxon>
        <taxon>50 kb inversion clade</taxon>
        <taxon>NPAAA clade</taxon>
        <taxon>indigoferoid/millettioid clade</taxon>
        <taxon>Phaseoleae</taxon>
        <taxon>Sphenostylis</taxon>
    </lineage>
</organism>
<dbReference type="AlphaFoldDB" id="A0AA86VVK8"/>
<accession>A0AA86VVK8</accession>
<dbReference type="GO" id="GO:0009506">
    <property type="term" value="C:plasmodesma"/>
    <property type="evidence" value="ECO:0007669"/>
    <property type="project" value="TreeGrafter"/>
</dbReference>
<proteinExistence type="predicted"/>
<dbReference type="InterPro" id="IPR011009">
    <property type="entry name" value="Kinase-like_dom_sf"/>
</dbReference>
<dbReference type="SUPFAM" id="SSF56112">
    <property type="entry name" value="Protein kinase-like (PK-like)"/>
    <property type="match status" value="1"/>
</dbReference>
<dbReference type="Gramene" id="rna-AYBTSS11_LOCUS1479">
    <property type="protein sequence ID" value="CAJ1834063.1"/>
    <property type="gene ID" value="gene-AYBTSS11_LOCUS1479"/>
</dbReference>
<dbReference type="GO" id="GO:0005886">
    <property type="term" value="C:plasma membrane"/>
    <property type="evidence" value="ECO:0007669"/>
    <property type="project" value="TreeGrafter"/>
</dbReference>
<dbReference type="PANTHER" id="PTHR27003">
    <property type="entry name" value="OS07G0166700 PROTEIN"/>
    <property type="match status" value="1"/>
</dbReference>
<keyword evidence="2" id="KW-1185">Reference proteome</keyword>
<dbReference type="InterPro" id="IPR045272">
    <property type="entry name" value="ANXUR1/2-like"/>
</dbReference>
<dbReference type="Proteomes" id="UP001189624">
    <property type="component" value="Chromosome 1"/>
</dbReference>
<dbReference type="Gene3D" id="1.10.510.10">
    <property type="entry name" value="Transferase(Phosphotransferase) domain 1"/>
    <property type="match status" value="1"/>
</dbReference>
<reference evidence="1" key="1">
    <citation type="submission" date="2023-10" db="EMBL/GenBank/DDBJ databases">
        <authorList>
            <person name="Domelevo Entfellner J.-B."/>
        </authorList>
    </citation>
    <scope>NUCLEOTIDE SEQUENCE</scope>
</reference>
<dbReference type="EMBL" id="OY731398">
    <property type="protein sequence ID" value="CAJ1834063.1"/>
    <property type="molecule type" value="Genomic_DNA"/>
</dbReference>
<name>A0AA86VVK8_9FABA</name>
<evidence type="ECO:0000313" key="2">
    <source>
        <dbReference type="Proteomes" id="UP001189624"/>
    </source>
</evidence>